<keyword evidence="17 18" id="KW-0131">Cell cycle</keyword>
<dbReference type="GO" id="GO:0051301">
    <property type="term" value="P:cell division"/>
    <property type="evidence" value="ECO:0007669"/>
    <property type="project" value="UniProtKB-KW"/>
</dbReference>
<keyword evidence="11 17" id="KW-0133">Cell shape</keyword>
<dbReference type="InterPro" id="IPR036565">
    <property type="entry name" value="Mur-like_cat_sf"/>
</dbReference>
<dbReference type="GO" id="GO:0005737">
    <property type="term" value="C:cytoplasm"/>
    <property type="evidence" value="ECO:0007669"/>
    <property type="project" value="UniProtKB-SubCell"/>
</dbReference>
<name>A0A174CCH5_9FIRM</name>
<evidence type="ECO:0000256" key="11">
    <source>
        <dbReference type="ARBA" id="ARBA00022960"/>
    </source>
</evidence>
<evidence type="ECO:0000256" key="6">
    <source>
        <dbReference type="ARBA" id="ARBA00015655"/>
    </source>
</evidence>
<evidence type="ECO:0000256" key="5">
    <source>
        <dbReference type="ARBA" id="ARBA00012212"/>
    </source>
</evidence>
<dbReference type="NCBIfam" id="TIGR01087">
    <property type="entry name" value="murD"/>
    <property type="match status" value="1"/>
</dbReference>
<dbReference type="SUPFAM" id="SSF53244">
    <property type="entry name" value="MurD-like peptide ligases, peptide-binding domain"/>
    <property type="match status" value="1"/>
</dbReference>
<evidence type="ECO:0000256" key="7">
    <source>
        <dbReference type="ARBA" id="ARBA00022490"/>
    </source>
</evidence>
<keyword evidence="12 17" id="KW-0573">Peptidoglycan synthesis</keyword>
<evidence type="ECO:0000256" key="18">
    <source>
        <dbReference type="RuleBase" id="RU003664"/>
    </source>
</evidence>
<dbReference type="EC" id="6.3.2.9" evidence="5 17"/>
<comment type="function">
    <text evidence="1 17 18">Cell wall formation. Catalyzes the addition of glutamate to the nucleotide precursor UDP-N-acetylmuramoyl-L-alanine (UMA).</text>
</comment>
<dbReference type="SUPFAM" id="SSF53623">
    <property type="entry name" value="MurD-like peptide ligases, catalytic domain"/>
    <property type="match status" value="1"/>
</dbReference>
<dbReference type="Pfam" id="PF02875">
    <property type="entry name" value="Mur_ligase_C"/>
    <property type="match status" value="1"/>
</dbReference>
<dbReference type="GO" id="GO:0009252">
    <property type="term" value="P:peptidoglycan biosynthetic process"/>
    <property type="evidence" value="ECO:0007669"/>
    <property type="project" value="UniProtKB-UniRule"/>
</dbReference>
<dbReference type="UniPathway" id="UPA00219"/>
<dbReference type="InterPro" id="IPR004101">
    <property type="entry name" value="Mur_ligase_C"/>
</dbReference>
<dbReference type="GO" id="GO:0008764">
    <property type="term" value="F:UDP-N-acetylmuramoylalanine-D-glutamate ligase activity"/>
    <property type="evidence" value="ECO:0007669"/>
    <property type="project" value="UniProtKB-UniRule"/>
</dbReference>
<evidence type="ECO:0000256" key="13">
    <source>
        <dbReference type="ARBA" id="ARBA00023316"/>
    </source>
</evidence>
<evidence type="ECO:0000256" key="9">
    <source>
        <dbReference type="ARBA" id="ARBA00022741"/>
    </source>
</evidence>
<dbReference type="Gene3D" id="3.40.50.720">
    <property type="entry name" value="NAD(P)-binding Rossmann-like Domain"/>
    <property type="match status" value="1"/>
</dbReference>
<comment type="catalytic activity">
    <reaction evidence="16 17 18">
        <text>UDP-N-acetyl-alpha-D-muramoyl-L-alanine + D-glutamate + ATP = UDP-N-acetyl-alpha-D-muramoyl-L-alanyl-D-glutamate + ADP + phosphate + H(+)</text>
        <dbReference type="Rhea" id="RHEA:16429"/>
        <dbReference type="ChEBI" id="CHEBI:15378"/>
        <dbReference type="ChEBI" id="CHEBI:29986"/>
        <dbReference type="ChEBI" id="CHEBI:30616"/>
        <dbReference type="ChEBI" id="CHEBI:43474"/>
        <dbReference type="ChEBI" id="CHEBI:83898"/>
        <dbReference type="ChEBI" id="CHEBI:83900"/>
        <dbReference type="ChEBI" id="CHEBI:456216"/>
        <dbReference type="EC" id="6.3.2.9"/>
    </reaction>
</comment>
<evidence type="ECO:0000256" key="4">
    <source>
        <dbReference type="ARBA" id="ARBA00010416"/>
    </source>
</evidence>
<dbReference type="Proteomes" id="UP000095546">
    <property type="component" value="Unassembled WGS sequence"/>
</dbReference>
<evidence type="ECO:0000259" key="19">
    <source>
        <dbReference type="Pfam" id="PF02875"/>
    </source>
</evidence>
<feature type="binding site" evidence="17">
    <location>
        <begin position="121"/>
        <end position="127"/>
    </location>
    <ligand>
        <name>ATP</name>
        <dbReference type="ChEBI" id="CHEBI:30616"/>
    </ligand>
</feature>
<evidence type="ECO:0000313" key="21">
    <source>
        <dbReference type="EMBL" id="CUO09515.1"/>
    </source>
</evidence>
<protein>
    <recommendedName>
        <fullName evidence="6 17">UDP-N-acetylmuramoylalanine--D-glutamate ligase</fullName>
        <ecNumber evidence="5 17">6.3.2.9</ecNumber>
    </recommendedName>
    <alternativeName>
        <fullName evidence="15 17">D-glutamic acid-adding enzyme</fullName>
    </alternativeName>
    <alternativeName>
        <fullName evidence="14 17">UDP-N-acetylmuramoyl-L-alanyl-D-glutamate synthetase</fullName>
    </alternativeName>
</protein>
<gene>
    <name evidence="17 21" type="primary">murD</name>
    <name evidence="21" type="ORF">ERS852385_02118</name>
</gene>
<evidence type="ECO:0000259" key="20">
    <source>
        <dbReference type="Pfam" id="PF08245"/>
    </source>
</evidence>
<evidence type="ECO:0000256" key="2">
    <source>
        <dbReference type="ARBA" id="ARBA00004496"/>
    </source>
</evidence>
<dbReference type="Gene3D" id="3.90.190.20">
    <property type="entry name" value="Mur ligase, C-terminal domain"/>
    <property type="match status" value="1"/>
</dbReference>
<accession>A0A174CCH5</accession>
<dbReference type="GO" id="GO:0071555">
    <property type="term" value="P:cell wall organization"/>
    <property type="evidence" value="ECO:0007669"/>
    <property type="project" value="UniProtKB-KW"/>
</dbReference>
<evidence type="ECO:0000256" key="16">
    <source>
        <dbReference type="ARBA" id="ARBA00047632"/>
    </source>
</evidence>
<dbReference type="InterPro" id="IPR005762">
    <property type="entry name" value="MurD"/>
</dbReference>
<dbReference type="PANTHER" id="PTHR43692:SF1">
    <property type="entry name" value="UDP-N-ACETYLMURAMOYLALANINE--D-GLUTAMATE LIGASE"/>
    <property type="match status" value="1"/>
</dbReference>
<keyword evidence="13 17" id="KW-0961">Cell wall biogenesis/degradation</keyword>
<dbReference type="STRING" id="187979.ERS852385_02118"/>
<sequence>MELDWKQKNVLVIGAGVSGFAAAKLARRFGAAVTLSDAKTEDELEKLGDDFSKLRELGVALAFGPQQESLLESVDTVIVSPAVPVRIPLIQAAYEKGIRVMSEVELAYDIIAESPICAVTGTNGKTTTTTLLGLLLETHYDKVGVGGNIGVPLSEEALRIGKGGCIAAEISSYQMEATEHFHPHISSLLNVTPDHIVRHGSMEVYQAMKERIFREETPDDYVVLNYDDEKTRGMKARTQAQVCYFSRREELEEGVFVRGSVRDGLLVIRWQGEEHALCRTDELGIKGPHNVENALAAIAVAFFAGCEPALMVPVLKSFRGVEHRIEYVTTIDGVPYYNDSKATNTDSAIKALETFDGHIVLLAGGDDKMTDLTDFMKLVCERVDALVLIGRAAARFYGAAVENGFPEERIYAAGYSMRKAVKIAHALAKEPGVVLLSPACASFDMYHNMAERGRDFKHLVHELEQQK</sequence>
<dbReference type="Pfam" id="PF21799">
    <property type="entry name" value="MurD-like_N"/>
    <property type="match status" value="1"/>
</dbReference>
<dbReference type="EMBL" id="CYYU01000027">
    <property type="protein sequence ID" value="CUO09515.1"/>
    <property type="molecule type" value="Genomic_DNA"/>
</dbReference>
<dbReference type="InterPro" id="IPR036615">
    <property type="entry name" value="Mur_ligase_C_dom_sf"/>
</dbReference>
<keyword evidence="10 17" id="KW-0067">ATP-binding</keyword>
<proteinExistence type="inferred from homology"/>
<dbReference type="SUPFAM" id="SSF51984">
    <property type="entry name" value="MurCD N-terminal domain"/>
    <property type="match status" value="1"/>
</dbReference>
<dbReference type="InterPro" id="IPR013221">
    <property type="entry name" value="Mur_ligase_cen"/>
</dbReference>
<evidence type="ECO:0000256" key="12">
    <source>
        <dbReference type="ARBA" id="ARBA00022984"/>
    </source>
</evidence>
<comment type="similarity">
    <text evidence="4 17">Belongs to the MurCDEF family.</text>
</comment>
<keyword evidence="8 17" id="KW-0436">Ligase</keyword>
<evidence type="ECO:0000256" key="14">
    <source>
        <dbReference type="ARBA" id="ARBA00030398"/>
    </source>
</evidence>
<feature type="domain" description="Mur ligase central" evidence="20">
    <location>
        <begin position="119"/>
        <end position="301"/>
    </location>
</feature>
<evidence type="ECO:0000256" key="1">
    <source>
        <dbReference type="ARBA" id="ARBA00002734"/>
    </source>
</evidence>
<dbReference type="GO" id="GO:0008360">
    <property type="term" value="P:regulation of cell shape"/>
    <property type="evidence" value="ECO:0007669"/>
    <property type="project" value="UniProtKB-KW"/>
</dbReference>
<evidence type="ECO:0000256" key="17">
    <source>
        <dbReference type="HAMAP-Rule" id="MF_00639"/>
    </source>
</evidence>
<feature type="domain" description="Mur ligase C-terminal" evidence="19">
    <location>
        <begin position="323"/>
        <end position="440"/>
    </location>
</feature>
<evidence type="ECO:0000256" key="8">
    <source>
        <dbReference type="ARBA" id="ARBA00022598"/>
    </source>
</evidence>
<keyword evidence="9 17" id="KW-0547">Nucleotide-binding</keyword>
<organism evidence="21 22">
    <name type="scientific">Mitsuokella jalaludinii</name>
    <dbReference type="NCBI Taxonomy" id="187979"/>
    <lineage>
        <taxon>Bacteria</taxon>
        <taxon>Bacillati</taxon>
        <taxon>Bacillota</taxon>
        <taxon>Negativicutes</taxon>
        <taxon>Selenomonadales</taxon>
        <taxon>Selenomonadaceae</taxon>
        <taxon>Mitsuokella</taxon>
    </lineage>
</organism>
<keyword evidence="17 18" id="KW-0132">Cell division</keyword>
<comment type="subcellular location">
    <subcellularLocation>
        <location evidence="2 17 18">Cytoplasm</location>
    </subcellularLocation>
</comment>
<dbReference type="PANTHER" id="PTHR43692">
    <property type="entry name" value="UDP-N-ACETYLMURAMOYLALANINE--D-GLUTAMATE LIGASE"/>
    <property type="match status" value="1"/>
</dbReference>
<dbReference type="GO" id="GO:0005524">
    <property type="term" value="F:ATP binding"/>
    <property type="evidence" value="ECO:0007669"/>
    <property type="project" value="UniProtKB-UniRule"/>
</dbReference>
<dbReference type="Pfam" id="PF08245">
    <property type="entry name" value="Mur_ligase_M"/>
    <property type="match status" value="1"/>
</dbReference>
<evidence type="ECO:0000256" key="15">
    <source>
        <dbReference type="ARBA" id="ARBA00032324"/>
    </source>
</evidence>
<evidence type="ECO:0000256" key="3">
    <source>
        <dbReference type="ARBA" id="ARBA00004752"/>
    </source>
</evidence>
<dbReference type="AlphaFoldDB" id="A0A174CCH5"/>
<dbReference type="eggNOG" id="COG0771">
    <property type="taxonomic scope" value="Bacteria"/>
</dbReference>
<evidence type="ECO:0000313" key="22">
    <source>
        <dbReference type="Proteomes" id="UP000095546"/>
    </source>
</evidence>
<keyword evidence="7 17" id="KW-0963">Cytoplasm</keyword>
<reference evidence="21 22" key="1">
    <citation type="submission" date="2015-09" db="EMBL/GenBank/DDBJ databases">
        <authorList>
            <consortium name="Pathogen Informatics"/>
        </authorList>
    </citation>
    <scope>NUCLEOTIDE SEQUENCE [LARGE SCALE GENOMIC DNA]</scope>
    <source>
        <strain evidence="21 22">2789STDY5608828</strain>
    </source>
</reference>
<dbReference type="HAMAP" id="MF_00639">
    <property type="entry name" value="MurD"/>
    <property type="match status" value="1"/>
</dbReference>
<dbReference type="Gene3D" id="3.40.1190.10">
    <property type="entry name" value="Mur-like, catalytic domain"/>
    <property type="match status" value="1"/>
</dbReference>
<keyword evidence="22" id="KW-1185">Reference proteome</keyword>
<evidence type="ECO:0000256" key="10">
    <source>
        <dbReference type="ARBA" id="ARBA00022840"/>
    </source>
</evidence>
<comment type="pathway">
    <text evidence="3 17 18">Cell wall biogenesis; peptidoglycan biosynthesis.</text>
</comment>